<feature type="region of interest" description="Disordered" evidence="5">
    <location>
        <begin position="269"/>
        <end position="291"/>
    </location>
</feature>
<dbReference type="PANTHER" id="PTHR10782:SF102">
    <property type="entry name" value="E3 SUMO-PROTEIN LIGASE SIZ1"/>
    <property type="match status" value="1"/>
</dbReference>
<sequence length="663" mass="72227">MVLILEFSSCLNWWTGHSDGITFRTVNRPGSQLLGANGRDDGALVLNLIPGEEDGELIEDALARVRRCTGGGVPAANNDSDSDVEVIADSITVNLRCPMSGSRMKIAGRFKPCVHMGCFDLETFVELNERSRKWQCPICLKNYSLEDVIIDPYFNRITTMMRNCGEDMTEINVKPDGSWSAKTRGEYSDLAQWHFPDGSLYIAKDEATSNLKSLRQIKQEDGIEEHRNLKIGMERNHNGVTISKHQHIVLSSRNQEENCENSDLNVIMMSSSSTGSDKDDENPSISQDRGGNIDICTIDGIEINSIPHNSDPAFGILNSRPALREDAAIIVLSDSEEEDDRLCSFVEDSALNADVTSCLGLFNHNASGNGNGSGNEIGFSHWPYSSGTQAGPGLQLFGTDSDVSDAFIDLEHTSISSSAPMNCIGGASRLTVNSGGQVLNSSACHNSNEIDNGLVENPLAFVSEDPSLQNFLPNQPADMLEQSNRDHQHSASNGFEDWISLRVGRKGEEGANSDVEVPAVSPAANGLDLRNQSGSNEDYLFENKHRMSNKPTILWLTTHIQSHLFLSRPSTRTTIVDEAQKDQVGQSISFLTIHRHELPLRWSPLSLHLSLLFVDSPNRSLLRSVMVVMLGGGGFGFGSGGAGFGTVHSSSVSCAVVVLKICR</sequence>
<dbReference type="PROSITE" id="PS51044">
    <property type="entry name" value="ZF_SP_RING"/>
    <property type="match status" value="1"/>
</dbReference>
<gene>
    <name evidence="7" type="primary">SIZ1_0</name>
    <name evidence="7" type="ORF">CFP56_007858</name>
</gene>
<dbReference type="InterPro" id="IPR004181">
    <property type="entry name" value="Znf_MIZ"/>
</dbReference>
<dbReference type="Proteomes" id="UP000237347">
    <property type="component" value="Unassembled WGS sequence"/>
</dbReference>
<evidence type="ECO:0000256" key="4">
    <source>
        <dbReference type="PROSITE-ProRule" id="PRU00452"/>
    </source>
</evidence>
<keyword evidence="8" id="KW-1185">Reference proteome</keyword>
<dbReference type="InterPro" id="IPR031141">
    <property type="entry name" value="SIZ1/2_SP-RING"/>
</dbReference>
<dbReference type="InterPro" id="IPR013083">
    <property type="entry name" value="Znf_RING/FYVE/PHD"/>
</dbReference>
<dbReference type="EMBL" id="PKMF04000154">
    <property type="protein sequence ID" value="KAK7846502.1"/>
    <property type="molecule type" value="Genomic_DNA"/>
</dbReference>
<protein>
    <submittedName>
        <fullName evidence="7">E3 sumo-protein ligase siz1</fullName>
    </submittedName>
</protein>
<proteinExistence type="predicted"/>
<organism evidence="7 8">
    <name type="scientific">Quercus suber</name>
    <name type="common">Cork oak</name>
    <dbReference type="NCBI Taxonomy" id="58331"/>
    <lineage>
        <taxon>Eukaryota</taxon>
        <taxon>Viridiplantae</taxon>
        <taxon>Streptophyta</taxon>
        <taxon>Embryophyta</taxon>
        <taxon>Tracheophyta</taxon>
        <taxon>Spermatophyta</taxon>
        <taxon>Magnoliopsida</taxon>
        <taxon>eudicotyledons</taxon>
        <taxon>Gunneridae</taxon>
        <taxon>Pentapetalae</taxon>
        <taxon>rosids</taxon>
        <taxon>fabids</taxon>
        <taxon>Fagales</taxon>
        <taxon>Fagaceae</taxon>
        <taxon>Quercus</taxon>
    </lineage>
</organism>
<reference evidence="7 8" key="1">
    <citation type="journal article" date="2018" name="Sci. Data">
        <title>The draft genome sequence of cork oak.</title>
        <authorList>
            <person name="Ramos A.M."/>
            <person name="Usie A."/>
            <person name="Barbosa P."/>
            <person name="Barros P.M."/>
            <person name="Capote T."/>
            <person name="Chaves I."/>
            <person name="Simoes F."/>
            <person name="Abreu I."/>
            <person name="Carrasquinho I."/>
            <person name="Faro C."/>
            <person name="Guimaraes J.B."/>
            <person name="Mendonca D."/>
            <person name="Nobrega F."/>
            <person name="Rodrigues L."/>
            <person name="Saibo N.J.M."/>
            <person name="Varela M.C."/>
            <person name="Egas C."/>
            <person name="Matos J."/>
            <person name="Miguel C.M."/>
            <person name="Oliveira M.M."/>
            <person name="Ricardo C.P."/>
            <person name="Goncalves S."/>
        </authorList>
    </citation>
    <scope>NUCLEOTIDE SEQUENCE [LARGE SCALE GENOMIC DNA]</scope>
    <source>
        <strain evidence="8">cv. HL8</strain>
    </source>
</reference>
<dbReference type="CDD" id="cd16792">
    <property type="entry name" value="SP-RING_Siz-like"/>
    <property type="match status" value="1"/>
</dbReference>
<evidence type="ECO:0000256" key="5">
    <source>
        <dbReference type="SAM" id="MobiDB-lite"/>
    </source>
</evidence>
<evidence type="ECO:0000256" key="1">
    <source>
        <dbReference type="ARBA" id="ARBA00022723"/>
    </source>
</evidence>
<name>A0AAW0L505_QUESU</name>
<keyword evidence="1" id="KW-0479">Metal-binding</keyword>
<evidence type="ECO:0000313" key="8">
    <source>
        <dbReference type="Proteomes" id="UP000237347"/>
    </source>
</evidence>
<dbReference type="GO" id="GO:0016925">
    <property type="term" value="P:protein sumoylation"/>
    <property type="evidence" value="ECO:0007669"/>
    <property type="project" value="TreeGrafter"/>
</dbReference>
<keyword evidence="7" id="KW-0436">Ligase</keyword>
<dbReference type="GO" id="GO:0016874">
    <property type="term" value="F:ligase activity"/>
    <property type="evidence" value="ECO:0007669"/>
    <property type="project" value="UniProtKB-KW"/>
</dbReference>
<dbReference type="Pfam" id="PF02891">
    <property type="entry name" value="zf-MIZ"/>
    <property type="match status" value="1"/>
</dbReference>
<evidence type="ECO:0000256" key="2">
    <source>
        <dbReference type="ARBA" id="ARBA00022771"/>
    </source>
</evidence>
<dbReference type="Gene3D" id="3.30.40.10">
    <property type="entry name" value="Zinc/RING finger domain, C3HC4 (zinc finger)"/>
    <property type="match status" value="1"/>
</dbReference>
<accession>A0AAW0L505</accession>
<keyword evidence="3" id="KW-0862">Zinc</keyword>
<evidence type="ECO:0000313" key="7">
    <source>
        <dbReference type="EMBL" id="KAK7846502.1"/>
    </source>
</evidence>
<keyword evidence="2 4" id="KW-0863">Zinc-finger</keyword>
<dbReference type="GO" id="GO:0008270">
    <property type="term" value="F:zinc ion binding"/>
    <property type="evidence" value="ECO:0007669"/>
    <property type="project" value="UniProtKB-KW"/>
</dbReference>
<dbReference type="GO" id="GO:0061665">
    <property type="term" value="F:SUMO ligase activity"/>
    <property type="evidence" value="ECO:0007669"/>
    <property type="project" value="TreeGrafter"/>
</dbReference>
<evidence type="ECO:0000259" key="6">
    <source>
        <dbReference type="PROSITE" id="PS51044"/>
    </source>
</evidence>
<evidence type="ECO:0000256" key="3">
    <source>
        <dbReference type="ARBA" id="ARBA00022833"/>
    </source>
</evidence>
<comment type="caution">
    <text evidence="7">The sequence shown here is derived from an EMBL/GenBank/DDBJ whole genome shotgun (WGS) entry which is preliminary data.</text>
</comment>
<dbReference type="PANTHER" id="PTHR10782">
    <property type="entry name" value="ZINC FINGER MIZ DOMAIN-CONTAINING PROTEIN"/>
    <property type="match status" value="1"/>
</dbReference>
<dbReference type="GO" id="GO:0000785">
    <property type="term" value="C:chromatin"/>
    <property type="evidence" value="ECO:0007669"/>
    <property type="project" value="TreeGrafter"/>
</dbReference>
<dbReference type="AlphaFoldDB" id="A0AAW0L505"/>
<feature type="domain" description="SP-RING-type" evidence="6">
    <location>
        <begin position="80"/>
        <end position="163"/>
    </location>
</feature>